<keyword evidence="3" id="KW-0238">DNA-binding</keyword>
<dbReference type="InterPro" id="IPR005119">
    <property type="entry name" value="LysR_subst-bd"/>
</dbReference>
<sequence>MQTKAAERRGRRGKGIGVAPGKTQILGLHAPVRFGLFWRAESFANSPMPRHLPSTRALQIFSAIARHQSLSQAAEELCLTHSALSQQMQKLEQQLGVKLLRRTTRGVSLTEVGQRFRANVDSDLLQMQTHMMELMSLREGEISLVVGVVPVLADRWLLPRLARFLQQQPRVSVTVREFPNKLFVGEPQFDVALHYGDAIWPGTRSQPLFEESCVAVCSPHAPFAKSAAAGDFRRVPLLHLSNRPEAWQGWFADAGLARSPANALAGHRFDLFSTLLEAVRAGLGAGLVPTFVAERELRTGELARVHRHLQKRTHSYAVFLPDHRASDECVAAFVRWLRQEVLESEFPDPGSVQRKPSGEH</sequence>
<dbReference type="PRINTS" id="PR00039">
    <property type="entry name" value="HTHLYSR"/>
</dbReference>
<dbReference type="Gene3D" id="3.40.190.10">
    <property type="entry name" value="Periplasmic binding protein-like II"/>
    <property type="match status" value="2"/>
</dbReference>
<keyword evidence="7" id="KW-1185">Reference proteome</keyword>
<dbReference type="Pfam" id="PF03466">
    <property type="entry name" value="LysR_substrate"/>
    <property type="match status" value="1"/>
</dbReference>
<accession>A0ABU8VB48</accession>
<reference evidence="6 7" key="1">
    <citation type="submission" date="2024-03" db="EMBL/GenBank/DDBJ databases">
        <title>Novel species of the genus Variovorax.</title>
        <authorList>
            <person name="Liu Q."/>
            <person name="Xin Y.-H."/>
        </authorList>
    </citation>
    <scope>NUCLEOTIDE SEQUENCE [LARGE SCALE GENOMIC DNA]</scope>
    <source>
        <strain evidence="6 7">KACC 18899</strain>
    </source>
</reference>
<evidence type="ECO:0000256" key="3">
    <source>
        <dbReference type="ARBA" id="ARBA00023125"/>
    </source>
</evidence>
<dbReference type="PANTHER" id="PTHR30537">
    <property type="entry name" value="HTH-TYPE TRANSCRIPTIONAL REGULATOR"/>
    <property type="match status" value="1"/>
</dbReference>
<evidence type="ECO:0000313" key="6">
    <source>
        <dbReference type="EMBL" id="MEJ8810556.1"/>
    </source>
</evidence>
<evidence type="ECO:0000259" key="5">
    <source>
        <dbReference type="PROSITE" id="PS50931"/>
    </source>
</evidence>
<protein>
    <submittedName>
        <fullName evidence="6">LysR substrate-binding domain-containing protein</fullName>
    </submittedName>
</protein>
<comment type="similarity">
    <text evidence="1">Belongs to the LysR transcriptional regulatory family.</text>
</comment>
<evidence type="ECO:0000313" key="7">
    <source>
        <dbReference type="Proteomes" id="UP001365846"/>
    </source>
</evidence>
<comment type="caution">
    <text evidence="6">The sequence shown here is derived from an EMBL/GenBank/DDBJ whole genome shotgun (WGS) entry which is preliminary data.</text>
</comment>
<dbReference type="Gene3D" id="1.10.10.10">
    <property type="entry name" value="Winged helix-like DNA-binding domain superfamily/Winged helix DNA-binding domain"/>
    <property type="match status" value="1"/>
</dbReference>
<dbReference type="InterPro" id="IPR036388">
    <property type="entry name" value="WH-like_DNA-bd_sf"/>
</dbReference>
<dbReference type="InterPro" id="IPR000847">
    <property type="entry name" value="LysR_HTH_N"/>
</dbReference>
<dbReference type="RefSeq" id="WP_340355874.1">
    <property type="nucleotide sequence ID" value="NZ_JBBKZU010000002.1"/>
</dbReference>
<evidence type="ECO:0000256" key="1">
    <source>
        <dbReference type="ARBA" id="ARBA00009437"/>
    </source>
</evidence>
<dbReference type="PROSITE" id="PS50931">
    <property type="entry name" value="HTH_LYSR"/>
    <property type="match status" value="1"/>
</dbReference>
<dbReference type="InterPro" id="IPR058163">
    <property type="entry name" value="LysR-type_TF_proteobact-type"/>
</dbReference>
<organism evidence="6 7">
    <name type="scientific">Variovorax ureilyticus</name>
    <dbReference type="NCBI Taxonomy" id="1836198"/>
    <lineage>
        <taxon>Bacteria</taxon>
        <taxon>Pseudomonadati</taxon>
        <taxon>Pseudomonadota</taxon>
        <taxon>Betaproteobacteria</taxon>
        <taxon>Burkholderiales</taxon>
        <taxon>Comamonadaceae</taxon>
        <taxon>Variovorax</taxon>
    </lineage>
</organism>
<keyword evidence="4" id="KW-0804">Transcription</keyword>
<dbReference type="InterPro" id="IPR036390">
    <property type="entry name" value="WH_DNA-bd_sf"/>
</dbReference>
<proteinExistence type="inferred from homology"/>
<evidence type="ECO:0000256" key="4">
    <source>
        <dbReference type="ARBA" id="ARBA00023163"/>
    </source>
</evidence>
<keyword evidence="2" id="KW-0805">Transcription regulation</keyword>
<name>A0ABU8VB48_9BURK</name>
<dbReference type="SUPFAM" id="SSF53850">
    <property type="entry name" value="Periplasmic binding protein-like II"/>
    <property type="match status" value="1"/>
</dbReference>
<dbReference type="SUPFAM" id="SSF46785">
    <property type="entry name" value="Winged helix' DNA-binding domain"/>
    <property type="match status" value="1"/>
</dbReference>
<evidence type="ECO:0000256" key="2">
    <source>
        <dbReference type="ARBA" id="ARBA00023015"/>
    </source>
</evidence>
<gene>
    <name evidence="6" type="ORF">WKW77_05705</name>
</gene>
<dbReference type="PANTHER" id="PTHR30537:SF26">
    <property type="entry name" value="GLYCINE CLEAVAGE SYSTEM TRANSCRIPTIONAL ACTIVATOR"/>
    <property type="match status" value="1"/>
</dbReference>
<dbReference type="EMBL" id="JBBKZU010000002">
    <property type="protein sequence ID" value="MEJ8810556.1"/>
    <property type="molecule type" value="Genomic_DNA"/>
</dbReference>
<feature type="domain" description="HTH lysR-type" evidence="5">
    <location>
        <begin position="53"/>
        <end position="110"/>
    </location>
</feature>
<dbReference type="Pfam" id="PF00126">
    <property type="entry name" value="HTH_1"/>
    <property type="match status" value="1"/>
</dbReference>
<dbReference type="Proteomes" id="UP001365846">
    <property type="component" value="Unassembled WGS sequence"/>
</dbReference>